<comment type="catalytic activity">
    <reaction evidence="31">
        <text>L-glutamate(out) = L-glutamate(in)</text>
        <dbReference type="Rhea" id="RHEA:66336"/>
        <dbReference type="ChEBI" id="CHEBI:29985"/>
    </reaction>
</comment>
<keyword evidence="22" id="KW-1015">Disulfide bond</keyword>
<feature type="transmembrane region" description="Helical" evidence="40">
    <location>
        <begin position="204"/>
        <end position="226"/>
    </location>
</feature>
<evidence type="ECO:0000256" key="37">
    <source>
        <dbReference type="PIRSR" id="PIRSR038061-1"/>
    </source>
</evidence>
<evidence type="ECO:0000256" key="36">
    <source>
        <dbReference type="PIRNR" id="PIRNR038061"/>
    </source>
</evidence>
<evidence type="ECO:0000256" key="8">
    <source>
        <dbReference type="ARBA" id="ARBA00006666"/>
    </source>
</evidence>
<evidence type="ECO:0000256" key="9">
    <source>
        <dbReference type="ARBA" id="ARBA00022448"/>
    </source>
</evidence>
<keyword evidence="10" id="KW-1003">Cell membrane</keyword>
<evidence type="ECO:0000313" key="42">
    <source>
        <dbReference type="Proteomes" id="UP001318040"/>
    </source>
</evidence>
<feature type="compositionally biased region" description="Basic and acidic residues" evidence="39">
    <location>
        <begin position="301"/>
        <end position="310"/>
    </location>
</feature>
<evidence type="ECO:0000256" key="16">
    <source>
        <dbReference type="ARBA" id="ARBA00022843"/>
    </source>
</evidence>
<evidence type="ECO:0000256" key="17">
    <source>
        <dbReference type="ARBA" id="ARBA00022958"/>
    </source>
</evidence>
<comment type="subcellular location">
    <subcellularLocation>
        <location evidence="3">Apical cell membrane</location>
    </subcellularLocation>
    <subcellularLocation>
        <location evidence="7">Cell membrane</location>
        <topology evidence="7">Multi-pass membrane protein</topology>
    </subcellularLocation>
    <subcellularLocation>
        <location evidence="4">Cell projection</location>
        <location evidence="4">Dendrite</location>
    </subcellularLocation>
    <subcellularLocation>
        <location evidence="6">Cytoplasmic vesicle</location>
    </subcellularLocation>
    <subcellularLocation>
        <location evidence="5">Perikaryon</location>
    </subcellularLocation>
    <subcellularLocation>
        <location evidence="2">Recycling endosome</location>
    </subcellularLocation>
    <subcellularLocation>
        <location evidence="28">Synaptic cell membrane</location>
    </subcellularLocation>
</comment>
<dbReference type="InterPro" id="IPR001779">
    <property type="entry name" value="2pore_dom_K_chnl_TWIK1"/>
</dbReference>
<evidence type="ECO:0000256" key="13">
    <source>
        <dbReference type="ARBA" id="ARBA00022692"/>
    </source>
</evidence>
<evidence type="ECO:0000256" key="4">
    <source>
        <dbReference type="ARBA" id="ARBA00004279"/>
    </source>
</evidence>
<keyword evidence="23" id="KW-0325">Glycoprotein</keyword>
<evidence type="ECO:0000256" key="7">
    <source>
        <dbReference type="ARBA" id="ARBA00004651"/>
    </source>
</evidence>
<evidence type="ECO:0000256" key="6">
    <source>
        <dbReference type="ARBA" id="ARBA00004541"/>
    </source>
</evidence>
<dbReference type="InterPro" id="IPR003280">
    <property type="entry name" value="2pore_dom_K_chnl"/>
</dbReference>
<keyword evidence="24" id="KW-0966">Cell projection</keyword>
<keyword evidence="18 40" id="KW-1133">Transmembrane helix</keyword>
<keyword evidence="12 36" id="KW-0633">Potassium transport</keyword>
<keyword evidence="15 36" id="KW-0631">Potassium channel</keyword>
<reference evidence="43" key="1">
    <citation type="submission" date="2025-08" db="UniProtKB">
        <authorList>
            <consortium name="RefSeq"/>
        </authorList>
    </citation>
    <scope>IDENTIFICATION</scope>
    <source>
        <tissue evidence="43">Sperm</tissue>
    </source>
</reference>
<comment type="catalytic activity">
    <reaction evidence="27">
        <text>chloride(in) = chloride(out)</text>
        <dbReference type="Rhea" id="RHEA:29823"/>
        <dbReference type="ChEBI" id="CHEBI:17996"/>
    </reaction>
</comment>
<dbReference type="FunFam" id="1.10.287.70:FF:000360">
    <property type="entry name" value="Potassium two pore domain channel subfamily K member 6"/>
    <property type="match status" value="1"/>
</dbReference>
<keyword evidence="26" id="KW-0968">Cytoplasmic vesicle</keyword>
<evidence type="ECO:0000256" key="3">
    <source>
        <dbReference type="ARBA" id="ARBA00004221"/>
    </source>
</evidence>
<gene>
    <name evidence="43" type="primary">LOC116948302</name>
</gene>
<dbReference type="PRINTS" id="PR01586">
    <property type="entry name" value="TWIKCHANNEL"/>
</dbReference>
<dbReference type="GO" id="GO:0016324">
    <property type="term" value="C:apical plasma membrane"/>
    <property type="evidence" value="ECO:0007669"/>
    <property type="project" value="UniProtKB-SubCell"/>
</dbReference>
<dbReference type="GeneID" id="116948302"/>
<evidence type="ECO:0000256" key="21">
    <source>
        <dbReference type="ARBA" id="ARBA00023136"/>
    </source>
</evidence>
<accession>A0AAJ7TQ81</accession>
<dbReference type="PRINTS" id="PR01096">
    <property type="entry name" value="TWIK1CHANNEL"/>
</dbReference>
<dbReference type="PANTHER" id="PTHR11003:SF249">
    <property type="entry name" value="TWO PORE POTASSIUM CHANNEL PROTEIN SUP-9"/>
    <property type="match status" value="1"/>
</dbReference>
<keyword evidence="16" id="KW-0832">Ubl conjugation</keyword>
<comment type="similarity">
    <text evidence="8 38">Belongs to the two pore domain potassium channel (TC 1.A.1.8) family.</text>
</comment>
<comment type="catalytic activity">
    <reaction evidence="30">
        <text>Na(+)(in) = Na(+)(out)</text>
        <dbReference type="Rhea" id="RHEA:34963"/>
        <dbReference type="ChEBI" id="CHEBI:29101"/>
    </reaction>
</comment>
<evidence type="ECO:0000256" key="5">
    <source>
        <dbReference type="ARBA" id="ARBA00004484"/>
    </source>
</evidence>
<name>A0AAJ7TQ81_PETMA</name>
<evidence type="ECO:0000256" key="15">
    <source>
        <dbReference type="ARBA" id="ARBA00022826"/>
    </source>
</evidence>
<evidence type="ECO:0000256" key="2">
    <source>
        <dbReference type="ARBA" id="ARBA00004172"/>
    </source>
</evidence>
<evidence type="ECO:0000256" key="28">
    <source>
        <dbReference type="ARBA" id="ARBA00034109"/>
    </source>
</evidence>
<comment type="subunit">
    <text evidence="35">Homodimer; disulfide-linked. Heterodimer with KCNK2; disulfide-linked. In astrocytes, forms mostly heterodimeric potassium channels with KCNK2, with only a minor proportion of functional channels containing homodimeric KCNK1. Interacts with KCNK3 and KCNK9, forming functional heterodimeric channels. Interacts with GNG4. Identified in a complex with PSD and ARF6; interacts only with PSD that is bound to ARF6. Interacts with UBE2I.</text>
</comment>
<keyword evidence="13 38" id="KW-0812">Transmembrane</keyword>
<feature type="domain" description="Potassium channel" evidence="41">
    <location>
        <begin position="187"/>
        <end position="263"/>
    </location>
</feature>
<dbReference type="KEGG" id="pmrn:116948302"/>
<evidence type="ECO:0000256" key="35">
    <source>
        <dbReference type="ARBA" id="ARBA00046361"/>
    </source>
</evidence>
<evidence type="ECO:0000256" key="22">
    <source>
        <dbReference type="ARBA" id="ARBA00023157"/>
    </source>
</evidence>
<feature type="transmembrane region" description="Helical" evidence="40">
    <location>
        <begin position="121"/>
        <end position="139"/>
    </location>
</feature>
<feature type="compositionally biased region" description="Basic and acidic residues" evidence="39">
    <location>
        <begin position="324"/>
        <end position="343"/>
    </location>
</feature>
<dbReference type="SUPFAM" id="SSF81324">
    <property type="entry name" value="Voltage-gated potassium channels"/>
    <property type="match status" value="2"/>
</dbReference>
<dbReference type="GO" id="GO:0055037">
    <property type="term" value="C:recycling endosome"/>
    <property type="evidence" value="ECO:0007669"/>
    <property type="project" value="UniProtKB-SubCell"/>
</dbReference>
<evidence type="ECO:0000256" key="1">
    <source>
        <dbReference type="ARBA" id="ARBA00000309"/>
    </source>
</evidence>
<evidence type="ECO:0000256" key="32">
    <source>
        <dbReference type="ARBA" id="ARBA00044635"/>
    </source>
</evidence>
<dbReference type="RefSeq" id="XP_032820713.1">
    <property type="nucleotide sequence ID" value="XM_032964822.1"/>
</dbReference>
<keyword evidence="19" id="KW-0770">Synapse</keyword>
<evidence type="ECO:0000313" key="43">
    <source>
        <dbReference type="RefSeq" id="XP_032820713.1"/>
    </source>
</evidence>
<dbReference type="GO" id="GO:0030425">
    <property type="term" value="C:dendrite"/>
    <property type="evidence" value="ECO:0007669"/>
    <property type="project" value="UniProtKB-SubCell"/>
</dbReference>
<dbReference type="GO" id="GO:0022841">
    <property type="term" value="F:potassium ion leak channel activity"/>
    <property type="evidence" value="ECO:0007669"/>
    <property type="project" value="TreeGrafter"/>
</dbReference>
<dbReference type="AlphaFoldDB" id="A0AAJ7TQ81"/>
<comment type="catalytic activity">
    <reaction evidence="1">
        <text>NH4(+)(in) = NH4(+)(out)</text>
        <dbReference type="Rhea" id="RHEA:28747"/>
        <dbReference type="ChEBI" id="CHEBI:28938"/>
    </reaction>
</comment>
<keyword evidence="25 38" id="KW-0407">Ion channel</keyword>
<evidence type="ECO:0000256" key="40">
    <source>
        <dbReference type="SAM" id="Phobius"/>
    </source>
</evidence>
<evidence type="ECO:0000256" key="38">
    <source>
        <dbReference type="RuleBase" id="RU003857"/>
    </source>
</evidence>
<evidence type="ECO:0000256" key="39">
    <source>
        <dbReference type="SAM" id="MobiDB-lite"/>
    </source>
</evidence>
<feature type="transmembrane region" description="Helical" evidence="40">
    <location>
        <begin position="172"/>
        <end position="198"/>
    </location>
</feature>
<protein>
    <recommendedName>
        <fullName evidence="36">Potassium channel subfamily K member</fullName>
    </recommendedName>
</protein>
<feature type="compositionally biased region" description="Low complexity" evidence="39">
    <location>
        <begin position="284"/>
        <end position="294"/>
    </location>
</feature>
<comment type="catalytic activity">
    <reaction evidence="34">
        <text>Cs(+)(in) = Cs(+)(out)</text>
        <dbReference type="Rhea" id="RHEA:78555"/>
        <dbReference type="ChEBI" id="CHEBI:49547"/>
    </reaction>
</comment>
<evidence type="ECO:0000256" key="30">
    <source>
        <dbReference type="ARBA" id="ARBA00036239"/>
    </source>
</evidence>
<keyword evidence="14" id="KW-0967">Endosome</keyword>
<dbReference type="GO" id="GO:0043204">
    <property type="term" value="C:perikaryon"/>
    <property type="evidence" value="ECO:0007669"/>
    <property type="project" value="UniProtKB-SubCell"/>
</dbReference>
<comment type="catalytic activity">
    <reaction evidence="33">
        <text>Rb(+)(in) = Rb(+)(out)</text>
        <dbReference type="Rhea" id="RHEA:78547"/>
        <dbReference type="ChEBI" id="CHEBI:49847"/>
    </reaction>
</comment>
<evidence type="ECO:0000256" key="24">
    <source>
        <dbReference type="ARBA" id="ARBA00023273"/>
    </source>
</evidence>
<comment type="catalytic activity">
    <reaction evidence="29">
        <text>K(+)(in) = K(+)(out)</text>
        <dbReference type="Rhea" id="RHEA:29463"/>
        <dbReference type="ChEBI" id="CHEBI:29103"/>
    </reaction>
</comment>
<keyword evidence="21 36" id="KW-0472">Membrane</keyword>
<feature type="domain" description="Potassium channel" evidence="41">
    <location>
        <begin position="86"/>
        <end position="143"/>
    </location>
</feature>
<keyword evidence="17 36" id="KW-0630">Potassium</keyword>
<evidence type="ECO:0000259" key="41">
    <source>
        <dbReference type="Pfam" id="PF07885"/>
    </source>
</evidence>
<evidence type="ECO:0000256" key="18">
    <source>
        <dbReference type="ARBA" id="ARBA00022989"/>
    </source>
</evidence>
<dbReference type="PANTHER" id="PTHR11003">
    <property type="entry name" value="POTASSIUM CHANNEL, SUBFAMILY K"/>
    <property type="match status" value="1"/>
</dbReference>
<dbReference type="InterPro" id="IPR003092">
    <property type="entry name" value="2pore_dom_K_chnl_TASK"/>
</dbReference>
<dbReference type="GO" id="GO:0015271">
    <property type="term" value="F:outward rectifier potassium channel activity"/>
    <property type="evidence" value="ECO:0007669"/>
    <property type="project" value="TreeGrafter"/>
</dbReference>
<evidence type="ECO:0000256" key="33">
    <source>
        <dbReference type="ARBA" id="ARBA00044657"/>
    </source>
</evidence>
<evidence type="ECO:0000256" key="27">
    <source>
        <dbReference type="ARBA" id="ARBA00024167"/>
    </source>
</evidence>
<keyword evidence="20 36" id="KW-0406">Ion transport</keyword>
<sequence length="364" mass="39609">MASRSLTCFLALLATYALYLVLGAIVFSTLERPYEERLRMDVRRLRDAFVRQHACLSDEALEGFLRDALEARTHGVSALRNATAGPHWDFVSALFFASTVLTTVGYGHTVPLSDAGKALCILYAVLGIPFTLLLLTSIVQRLMEHLTRRPLRSLAAASSSSSSSPPPQSPELLAAAHAALLLACVAVLFFVVPAAVFASLEEGWGFLGAFYFCFISLSTVGLGDYVPGEADRQPSRELYKVCVTVYLLLGLISMLLVLETFCELPQMRRLTAVFQPQWEPPSLPEQQQQQQQQPHGLVRTHHGDTVKETGGEAPASPASPAEAARAESGDGMLRRLFDRKRDGPVVSYQALGDSDSTSPTAGRK</sequence>
<dbReference type="PIRSF" id="PIRSF038061">
    <property type="entry name" value="K_channel_subfamily_K_type"/>
    <property type="match status" value="1"/>
</dbReference>
<evidence type="ECO:0000256" key="19">
    <source>
        <dbReference type="ARBA" id="ARBA00023018"/>
    </source>
</evidence>
<feature type="compositionally biased region" description="Polar residues" evidence="39">
    <location>
        <begin position="354"/>
        <end position="364"/>
    </location>
</feature>
<keyword evidence="42" id="KW-1185">Reference proteome</keyword>
<dbReference type="Proteomes" id="UP001318040">
    <property type="component" value="Chromosome 33"/>
</dbReference>
<evidence type="ECO:0000256" key="31">
    <source>
        <dbReference type="ARBA" id="ARBA00036683"/>
    </source>
</evidence>
<evidence type="ECO:0000256" key="10">
    <source>
        <dbReference type="ARBA" id="ARBA00022475"/>
    </source>
</evidence>
<evidence type="ECO:0000256" key="23">
    <source>
        <dbReference type="ARBA" id="ARBA00023180"/>
    </source>
</evidence>
<evidence type="ECO:0000256" key="11">
    <source>
        <dbReference type="ARBA" id="ARBA00022499"/>
    </source>
</evidence>
<evidence type="ECO:0000256" key="14">
    <source>
        <dbReference type="ARBA" id="ARBA00022753"/>
    </source>
</evidence>
<feature type="transmembrane region" description="Helical" evidence="40">
    <location>
        <begin position="238"/>
        <end position="258"/>
    </location>
</feature>
<dbReference type="GO" id="GO:0097060">
    <property type="term" value="C:synaptic membrane"/>
    <property type="evidence" value="ECO:0007669"/>
    <property type="project" value="UniProtKB-SubCell"/>
</dbReference>
<evidence type="ECO:0000256" key="20">
    <source>
        <dbReference type="ARBA" id="ARBA00023065"/>
    </source>
</evidence>
<evidence type="ECO:0000256" key="34">
    <source>
        <dbReference type="ARBA" id="ARBA00044691"/>
    </source>
</evidence>
<dbReference type="PRINTS" id="PR01333">
    <property type="entry name" value="2POREKCHANEL"/>
</dbReference>
<evidence type="ECO:0000256" key="25">
    <source>
        <dbReference type="ARBA" id="ARBA00023303"/>
    </source>
</evidence>
<dbReference type="Gene3D" id="1.10.287.70">
    <property type="match status" value="1"/>
</dbReference>
<organism evidence="42 43">
    <name type="scientific">Petromyzon marinus</name>
    <name type="common">Sea lamprey</name>
    <dbReference type="NCBI Taxonomy" id="7757"/>
    <lineage>
        <taxon>Eukaryota</taxon>
        <taxon>Metazoa</taxon>
        <taxon>Chordata</taxon>
        <taxon>Craniata</taxon>
        <taxon>Vertebrata</taxon>
        <taxon>Cyclostomata</taxon>
        <taxon>Hyperoartia</taxon>
        <taxon>Petromyzontiformes</taxon>
        <taxon>Petromyzontidae</taxon>
        <taxon>Petromyzon</taxon>
    </lineage>
</organism>
<dbReference type="GO" id="GO:0030322">
    <property type="term" value="P:stabilization of membrane potential"/>
    <property type="evidence" value="ECO:0007669"/>
    <property type="project" value="TreeGrafter"/>
</dbReference>
<feature type="region of interest" description="Disordered" evidence="39">
    <location>
        <begin position="279"/>
        <end position="364"/>
    </location>
</feature>
<dbReference type="InterPro" id="IPR005408">
    <property type="entry name" value="2pore_dom_K_chnl_TWIK"/>
</dbReference>
<comment type="catalytic activity">
    <reaction evidence="32">
        <text>Li(+)(in) = Li(+)(out)</text>
        <dbReference type="Rhea" id="RHEA:78551"/>
        <dbReference type="ChEBI" id="CHEBI:49713"/>
    </reaction>
</comment>
<feature type="glycosylation site" description="N-linked (GlcNAc...) asparagine" evidence="37">
    <location>
        <position position="81"/>
    </location>
</feature>
<dbReference type="Pfam" id="PF07885">
    <property type="entry name" value="Ion_trans_2"/>
    <property type="match status" value="2"/>
</dbReference>
<feature type="compositionally biased region" description="Low complexity" evidence="39">
    <location>
        <begin position="311"/>
        <end position="323"/>
    </location>
</feature>
<dbReference type="InterPro" id="IPR013099">
    <property type="entry name" value="K_chnl_dom"/>
</dbReference>
<evidence type="ECO:0000256" key="26">
    <source>
        <dbReference type="ARBA" id="ARBA00023329"/>
    </source>
</evidence>
<keyword evidence="11" id="KW-1017">Isopeptide bond</keyword>
<proteinExistence type="inferred from homology"/>
<evidence type="ECO:0000256" key="12">
    <source>
        <dbReference type="ARBA" id="ARBA00022538"/>
    </source>
</evidence>
<keyword evidence="9 36" id="KW-0813">Transport</keyword>
<evidence type="ECO:0000256" key="29">
    <source>
        <dbReference type="ARBA" id="ARBA00034430"/>
    </source>
</evidence>